<name>A0ABY5M4B0_9ACTN</name>
<dbReference type="EMBL" id="CP102173">
    <property type="protein sequence ID" value="UUP12682.1"/>
    <property type="molecule type" value="Genomic_DNA"/>
</dbReference>
<dbReference type="RefSeq" id="WP_257125048.1">
    <property type="nucleotide sequence ID" value="NZ_CP102173.1"/>
</dbReference>
<evidence type="ECO:0000313" key="1">
    <source>
        <dbReference type="EMBL" id="UUP12682.1"/>
    </source>
</evidence>
<gene>
    <name evidence="1" type="ORF">NQV15_12545</name>
</gene>
<keyword evidence="2" id="KW-1185">Reference proteome</keyword>
<proteinExistence type="predicted"/>
<dbReference type="Proteomes" id="UP001316184">
    <property type="component" value="Chromosome"/>
</dbReference>
<reference evidence="1 2" key="1">
    <citation type="submission" date="2022-08" db="EMBL/GenBank/DDBJ databases">
        <title>novel species in genus Aeromicrobium.</title>
        <authorList>
            <person name="Ye L."/>
        </authorList>
    </citation>
    <scope>NUCLEOTIDE SEQUENCE [LARGE SCALE GENOMIC DNA]</scope>
    <source>
        <strain evidence="2">zg-Y1379</strain>
    </source>
</reference>
<sequence length="92" mass="9523">MSSDAASFRASLDIDKLWPAGSLFQPGVKIYANFDVPDGPAVPMQGQNLVLDAAAEGREAASSPKAEQALINVSADQSLFSVGLTGFEPATP</sequence>
<organism evidence="1 2">
    <name type="scientific">Aeromicrobium wangtongii</name>
    <dbReference type="NCBI Taxonomy" id="2969247"/>
    <lineage>
        <taxon>Bacteria</taxon>
        <taxon>Bacillati</taxon>
        <taxon>Actinomycetota</taxon>
        <taxon>Actinomycetes</taxon>
        <taxon>Propionibacteriales</taxon>
        <taxon>Nocardioidaceae</taxon>
        <taxon>Aeromicrobium</taxon>
    </lineage>
</organism>
<protein>
    <submittedName>
        <fullName evidence="1">Uncharacterized protein</fullName>
    </submittedName>
</protein>
<evidence type="ECO:0000313" key="2">
    <source>
        <dbReference type="Proteomes" id="UP001316184"/>
    </source>
</evidence>
<accession>A0ABY5M4B0</accession>